<accession>A0A182SB36</accession>
<evidence type="ECO:0000256" key="1">
    <source>
        <dbReference type="SAM" id="MobiDB-lite"/>
    </source>
</evidence>
<proteinExistence type="predicted"/>
<dbReference type="FunFam" id="1.10.10.1210:FF:000001">
    <property type="entry name" value="melanoma-associated antigen D1"/>
    <property type="match status" value="1"/>
</dbReference>
<dbReference type="SMART" id="SM01373">
    <property type="entry name" value="MAGE"/>
    <property type="match status" value="1"/>
</dbReference>
<dbReference type="AlphaFoldDB" id="A0A182SB36"/>
<dbReference type="Proteomes" id="UP000075901">
    <property type="component" value="Unassembled WGS sequence"/>
</dbReference>
<dbReference type="VEuPathDB" id="VectorBase:AMAM003232"/>
<keyword evidence="4" id="KW-1185">Reference proteome</keyword>
<sequence length="252" mass="29085">MPRPSQSQSQRSQTDHNVSSQPVDESHLVRNVVKTILNLSINKSVIKRSDISSIALKGDSRLYNRIIPEAAEILHEVPRNSPVVYGYKLVDVESKGKKTMILCSTVETSSFAELNENYRRRYTLLFLMLGYIFMKNGTVPESMMWDFLQTVGIDEQQEHEYFGEPKKLLELFIKQAYVMRFKQSMEGMNEESIFLSWGVRANQEVSKRELLESMCKLMNRKPTDFKTQYIETQGLSDDMSVDGDEESAEELE</sequence>
<evidence type="ECO:0000259" key="2">
    <source>
        <dbReference type="PROSITE" id="PS50838"/>
    </source>
</evidence>
<dbReference type="Gene3D" id="1.10.10.1210">
    <property type="entry name" value="MAGE homology domain, winged helix WH2 motif"/>
    <property type="match status" value="1"/>
</dbReference>
<dbReference type="GO" id="GO:0005634">
    <property type="term" value="C:nucleus"/>
    <property type="evidence" value="ECO:0007669"/>
    <property type="project" value="TreeGrafter"/>
</dbReference>
<dbReference type="PANTHER" id="PTHR11736:SF14">
    <property type="entry name" value="NSE3 HOMOLOG, SMC5-SMC6 COMPLEX COMPONENT"/>
    <property type="match status" value="1"/>
</dbReference>
<dbReference type="PANTHER" id="PTHR11736">
    <property type="entry name" value="MELANOMA-ASSOCIATED ANTIGEN MAGE ANTIGEN"/>
    <property type="match status" value="1"/>
</dbReference>
<feature type="compositionally biased region" description="Low complexity" evidence="1">
    <location>
        <begin position="1"/>
        <end position="12"/>
    </location>
</feature>
<evidence type="ECO:0000313" key="3">
    <source>
        <dbReference type="EnsemblMetazoa" id="AMAM003232-PA"/>
    </source>
</evidence>
<evidence type="ECO:0000313" key="4">
    <source>
        <dbReference type="Proteomes" id="UP000075901"/>
    </source>
</evidence>
<dbReference type="InterPro" id="IPR041899">
    <property type="entry name" value="MAGE_WH2"/>
</dbReference>
<dbReference type="EnsemblMetazoa" id="AMAM003232-RA">
    <property type="protein sequence ID" value="AMAM003232-PA"/>
    <property type="gene ID" value="AMAM003232"/>
</dbReference>
<organism evidence="3 4">
    <name type="scientific">Anopheles maculatus</name>
    <dbReference type="NCBI Taxonomy" id="74869"/>
    <lineage>
        <taxon>Eukaryota</taxon>
        <taxon>Metazoa</taxon>
        <taxon>Ecdysozoa</taxon>
        <taxon>Arthropoda</taxon>
        <taxon>Hexapoda</taxon>
        <taxon>Insecta</taxon>
        <taxon>Pterygota</taxon>
        <taxon>Neoptera</taxon>
        <taxon>Endopterygota</taxon>
        <taxon>Diptera</taxon>
        <taxon>Nematocera</taxon>
        <taxon>Culicoidea</taxon>
        <taxon>Culicidae</taxon>
        <taxon>Anophelinae</taxon>
        <taxon>Anopheles</taxon>
        <taxon>Anopheles maculatus group</taxon>
    </lineage>
</organism>
<reference evidence="3" key="2">
    <citation type="submission" date="2020-05" db="UniProtKB">
        <authorList>
            <consortium name="EnsemblMetazoa"/>
        </authorList>
    </citation>
    <scope>IDENTIFICATION</scope>
    <source>
        <strain evidence="3">maculatus3</strain>
    </source>
</reference>
<dbReference type="Pfam" id="PF01454">
    <property type="entry name" value="MAGE"/>
    <property type="match status" value="1"/>
</dbReference>
<dbReference type="Gene3D" id="1.10.10.1200">
    <property type="entry name" value="MAGE homology domain, winged helix WH1 motif"/>
    <property type="match status" value="1"/>
</dbReference>
<dbReference type="InterPro" id="IPR037445">
    <property type="entry name" value="MAGE"/>
</dbReference>
<name>A0A182SB36_9DIPT</name>
<dbReference type="InterPro" id="IPR002190">
    <property type="entry name" value="MHD_dom"/>
</dbReference>
<feature type="region of interest" description="Disordered" evidence="1">
    <location>
        <begin position="1"/>
        <end position="24"/>
    </location>
</feature>
<dbReference type="PROSITE" id="PS50838">
    <property type="entry name" value="MAGE"/>
    <property type="match status" value="1"/>
</dbReference>
<protein>
    <recommendedName>
        <fullName evidence="2">MAGE domain-containing protein</fullName>
    </recommendedName>
</protein>
<feature type="domain" description="MAGE" evidence="2">
    <location>
        <begin position="72"/>
        <end position="232"/>
    </location>
</feature>
<reference evidence="4" key="1">
    <citation type="submission" date="2013-09" db="EMBL/GenBank/DDBJ databases">
        <title>The Genome Sequence of Anopheles maculatus species B.</title>
        <authorList>
            <consortium name="The Broad Institute Genomics Platform"/>
            <person name="Neafsey D.E."/>
            <person name="Besansky N."/>
            <person name="Howell P."/>
            <person name="Walton C."/>
            <person name="Young S.K."/>
            <person name="Zeng Q."/>
            <person name="Gargeya S."/>
            <person name="Fitzgerald M."/>
            <person name="Haas B."/>
            <person name="Abouelleil A."/>
            <person name="Allen A.W."/>
            <person name="Alvarado L."/>
            <person name="Arachchi H.M."/>
            <person name="Berlin A.M."/>
            <person name="Chapman S.B."/>
            <person name="Gainer-Dewar J."/>
            <person name="Goldberg J."/>
            <person name="Griggs A."/>
            <person name="Gujja S."/>
            <person name="Hansen M."/>
            <person name="Howarth C."/>
            <person name="Imamovic A."/>
            <person name="Ireland A."/>
            <person name="Larimer J."/>
            <person name="McCowan C."/>
            <person name="Murphy C."/>
            <person name="Pearson M."/>
            <person name="Poon T.W."/>
            <person name="Priest M."/>
            <person name="Roberts A."/>
            <person name="Saif S."/>
            <person name="Shea T."/>
            <person name="Sisk P."/>
            <person name="Sykes S."/>
            <person name="Wortman J."/>
            <person name="Nusbaum C."/>
            <person name="Birren B."/>
        </authorList>
    </citation>
    <scope>NUCLEOTIDE SEQUENCE [LARGE SCALE GENOMIC DNA]</scope>
    <source>
        <strain evidence="4">maculatus3</strain>
    </source>
</reference>
<dbReference type="InterPro" id="IPR041898">
    <property type="entry name" value="MAGE_WH1"/>
</dbReference>